<evidence type="ECO:0000313" key="2">
    <source>
        <dbReference type="Proteomes" id="UP000790377"/>
    </source>
</evidence>
<comment type="caution">
    <text evidence="1">The sequence shown here is derived from an EMBL/GenBank/DDBJ whole genome shotgun (WGS) entry which is preliminary data.</text>
</comment>
<dbReference type="EMBL" id="MU267614">
    <property type="protein sequence ID" value="KAH7914391.1"/>
    <property type="molecule type" value="Genomic_DNA"/>
</dbReference>
<gene>
    <name evidence="1" type="ORF">BJ138DRAFT_1056982</name>
</gene>
<accession>A0ACB8ALH3</accession>
<reference evidence="1" key="1">
    <citation type="journal article" date="2021" name="New Phytol.">
        <title>Evolutionary innovations through gain and loss of genes in the ectomycorrhizal Boletales.</title>
        <authorList>
            <person name="Wu G."/>
            <person name="Miyauchi S."/>
            <person name="Morin E."/>
            <person name="Kuo A."/>
            <person name="Drula E."/>
            <person name="Varga T."/>
            <person name="Kohler A."/>
            <person name="Feng B."/>
            <person name="Cao Y."/>
            <person name="Lipzen A."/>
            <person name="Daum C."/>
            <person name="Hundley H."/>
            <person name="Pangilinan J."/>
            <person name="Johnson J."/>
            <person name="Barry K."/>
            <person name="LaButti K."/>
            <person name="Ng V."/>
            <person name="Ahrendt S."/>
            <person name="Min B."/>
            <person name="Choi I.G."/>
            <person name="Park H."/>
            <person name="Plett J.M."/>
            <person name="Magnuson J."/>
            <person name="Spatafora J.W."/>
            <person name="Nagy L.G."/>
            <person name="Henrissat B."/>
            <person name="Grigoriev I.V."/>
            <person name="Yang Z.L."/>
            <person name="Xu J."/>
            <person name="Martin F.M."/>
        </authorList>
    </citation>
    <scope>NUCLEOTIDE SEQUENCE</scope>
    <source>
        <strain evidence="1">ATCC 28755</strain>
    </source>
</reference>
<sequence length="384" mass="42582">MTRFWSSVSFVVPAFIGALASTDPLKTIAVFAPDNSFQASFMARGATLTNFWVHDKQGNYRDIILGFDNHEDYVTDALGHPYFGPVVGRYANRIRNGTFTIPISKDASGPNKYHVPENENNGTDTLHGGLIGYDRRNWTVVEQTNNSVTFGLTDPNGDQGFPATVQTKITYALENMGVFKINMHATADALTPIMLSCHQYWNLEAYQETQDLSGHYAQIMSSKIIATDGLLIPNGSYVETKGTPLDFHTAKSIGDTIPSTTSYQHCGTGCTGFDNAFIYDKDVMGNDKTQFSMWSINSGIKMDVVTNQPALQMYTCNGIYNATLPIPRKNSQGGPNYQYEDHSCVVIEQESYIDAINNPEYGVNQIYGPGRDYVWEAVYTFSVL</sequence>
<evidence type="ECO:0000313" key="1">
    <source>
        <dbReference type="EMBL" id="KAH7914391.1"/>
    </source>
</evidence>
<name>A0ACB8ALH3_9AGAM</name>
<organism evidence="1 2">
    <name type="scientific">Hygrophoropsis aurantiaca</name>
    <dbReference type="NCBI Taxonomy" id="72124"/>
    <lineage>
        <taxon>Eukaryota</taxon>
        <taxon>Fungi</taxon>
        <taxon>Dikarya</taxon>
        <taxon>Basidiomycota</taxon>
        <taxon>Agaricomycotina</taxon>
        <taxon>Agaricomycetes</taxon>
        <taxon>Agaricomycetidae</taxon>
        <taxon>Boletales</taxon>
        <taxon>Coniophorineae</taxon>
        <taxon>Hygrophoropsidaceae</taxon>
        <taxon>Hygrophoropsis</taxon>
    </lineage>
</organism>
<proteinExistence type="predicted"/>
<feature type="non-terminal residue" evidence="1">
    <location>
        <position position="384"/>
    </location>
</feature>
<dbReference type="Proteomes" id="UP000790377">
    <property type="component" value="Unassembled WGS sequence"/>
</dbReference>
<keyword evidence="2" id="KW-1185">Reference proteome</keyword>
<protein>
    <submittedName>
        <fullName evidence="1">Galactose mutarotase-like domain-containing protein</fullName>
    </submittedName>
</protein>